<evidence type="ECO:0000313" key="3">
    <source>
        <dbReference type="Proteomes" id="UP001430360"/>
    </source>
</evidence>
<keyword evidence="3" id="KW-1185">Reference proteome</keyword>
<organism evidence="2 3">
    <name type="scientific">Luteimonas fraxinea</name>
    <dbReference type="NCBI Taxonomy" id="2901869"/>
    <lineage>
        <taxon>Bacteria</taxon>
        <taxon>Pseudomonadati</taxon>
        <taxon>Pseudomonadota</taxon>
        <taxon>Gammaproteobacteria</taxon>
        <taxon>Lysobacterales</taxon>
        <taxon>Lysobacteraceae</taxon>
        <taxon>Luteimonas</taxon>
    </lineage>
</organism>
<proteinExistence type="predicted"/>
<dbReference type="Proteomes" id="UP001430360">
    <property type="component" value="Unassembled WGS sequence"/>
</dbReference>
<feature type="transmembrane region" description="Helical" evidence="1">
    <location>
        <begin position="86"/>
        <end position="110"/>
    </location>
</feature>
<sequence length="131" mass="14373">MKVRHDSTTVRLLDGWKMKKGIVSDHEAWQVLKLSGQSAISNWRMGRSHAEPLVAARMAKDIGMSVAEILMNIEGDRAKRQAIKSLWYTLAVSARSAAAIALVAAVLPLLPAQASTQSESSHAMYIMRSSR</sequence>
<keyword evidence="1" id="KW-0472">Membrane</keyword>
<reference evidence="2" key="1">
    <citation type="submission" date="2021-12" db="EMBL/GenBank/DDBJ databases">
        <authorList>
            <person name="Ulrich A."/>
        </authorList>
    </citation>
    <scope>NUCLEOTIDE SEQUENCE</scope>
    <source>
        <strain evidence="2">A1P009</strain>
    </source>
</reference>
<evidence type="ECO:0000313" key="2">
    <source>
        <dbReference type="EMBL" id="MCD9096535.1"/>
    </source>
</evidence>
<name>A0ABS8UDE1_9GAMM</name>
<dbReference type="RefSeq" id="WP_232135255.1">
    <property type="nucleotide sequence ID" value="NZ_JAJQKU010000002.1"/>
</dbReference>
<comment type="caution">
    <text evidence="2">The sequence shown here is derived from an EMBL/GenBank/DDBJ whole genome shotgun (WGS) entry which is preliminary data.</text>
</comment>
<evidence type="ECO:0000256" key="1">
    <source>
        <dbReference type="SAM" id="Phobius"/>
    </source>
</evidence>
<reference evidence="2" key="2">
    <citation type="journal article" date="2022" name="Syst. Appl. Microbiol.">
        <title>Physiological and genomic characterisation of Luteimonas fraxinea sp. nov., a bacterial species associated with trees tolerant to ash dieback.</title>
        <authorList>
            <person name="Ulrich K."/>
            <person name="Becker R."/>
            <person name="Behrendt U."/>
            <person name="Kube M."/>
            <person name="Schneck V."/>
            <person name="Ulrich A."/>
        </authorList>
    </citation>
    <scope>NUCLEOTIDE SEQUENCE</scope>
    <source>
        <strain evidence="2">A1P009</strain>
    </source>
</reference>
<accession>A0ABS8UDE1</accession>
<gene>
    <name evidence="2" type="ORF">LTT95_06225</name>
</gene>
<keyword evidence="1" id="KW-1133">Transmembrane helix</keyword>
<dbReference type="EMBL" id="JAJQKU010000002">
    <property type="protein sequence ID" value="MCD9096535.1"/>
    <property type="molecule type" value="Genomic_DNA"/>
</dbReference>
<protein>
    <submittedName>
        <fullName evidence="2">Uncharacterized protein</fullName>
    </submittedName>
</protein>
<keyword evidence="1" id="KW-0812">Transmembrane</keyword>